<feature type="compositionally biased region" description="Acidic residues" evidence="1">
    <location>
        <begin position="17"/>
        <end position="26"/>
    </location>
</feature>
<dbReference type="OrthoDB" id="19045at2759"/>
<dbReference type="InterPro" id="IPR010996">
    <property type="entry name" value="HHH_MUS81"/>
</dbReference>
<dbReference type="Proteomes" id="UP000660262">
    <property type="component" value="Unassembled WGS sequence"/>
</dbReference>
<dbReference type="GO" id="GO:0046404">
    <property type="term" value="F:ATP-dependent polydeoxyribonucleotide 5'-hydroxyl-kinase activity"/>
    <property type="evidence" value="ECO:0007669"/>
    <property type="project" value="TreeGrafter"/>
</dbReference>
<dbReference type="SUPFAM" id="SSF56784">
    <property type="entry name" value="HAD-like"/>
    <property type="match status" value="1"/>
</dbReference>
<evidence type="ECO:0000256" key="1">
    <source>
        <dbReference type="SAM" id="MobiDB-lite"/>
    </source>
</evidence>
<gene>
    <name evidence="3" type="ORF">PPROV_000486900</name>
</gene>
<dbReference type="NCBIfam" id="TIGR01662">
    <property type="entry name" value="HAD-SF-IIIA"/>
    <property type="match status" value="1"/>
</dbReference>
<dbReference type="SUPFAM" id="SSF47802">
    <property type="entry name" value="DNA polymerase beta, N-terminal domain-like"/>
    <property type="match status" value="1"/>
</dbReference>
<dbReference type="PANTHER" id="PTHR12083:SF9">
    <property type="entry name" value="BIFUNCTIONAL POLYNUCLEOTIDE PHOSPHATASE_KINASE"/>
    <property type="match status" value="1"/>
</dbReference>
<dbReference type="Pfam" id="PF08645">
    <property type="entry name" value="PNK3P"/>
    <property type="match status" value="1"/>
</dbReference>
<dbReference type="AlphaFoldDB" id="A0A830HH57"/>
<dbReference type="InterPro" id="IPR027421">
    <property type="entry name" value="DNA_pol_lamdba_lyase_dom_sf"/>
</dbReference>
<evidence type="ECO:0000313" key="3">
    <source>
        <dbReference type="EMBL" id="GHP06122.1"/>
    </source>
</evidence>
<dbReference type="GO" id="GO:0006281">
    <property type="term" value="P:DNA repair"/>
    <property type="evidence" value="ECO:0007669"/>
    <property type="project" value="TreeGrafter"/>
</dbReference>
<dbReference type="InterPro" id="IPR006551">
    <property type="entry name" value="Polynucleotide_phosphatase"/>
</dbReference>
<organism evidence="3 4">
    <name type="scientific">Pycnococcus provasolii</name>
    <dbReference type="NCBI Taxonomy" id="41880"/>
    <lineage>
        <taxon>Eukaryota</taxon>
        <taxon>Viridiplantae</taxon>
        <taxon>Chlorophyta</taxon>
        <taxon>Pseudoscourfieldiophyceae</taxon>
        <taxon>Pseudoscourfieldiales</taxon>
        <taxon>Pycnococcaceae</taxon>
        <taxon>Pycnococcus</taxon>
    </lineage>
</organism>
<proteinExistence type="predicted"/>
<sequence length="371" mass="40002">MPAKRKANAEDDHLDFVDDEDDEEYEDAHAKKKSNVPKKDKGAGAGAGADKDAKKKKPAKPKPEVGPKPEGWDVLGDADGCPEGSVIAFRGSANEGCAKIAAFDFDGTLVHTKGDLPYPKDENDWRVYNNSSKEKIHELIADGYRIVIFTNQGAIKKAVNGRMAEKVTHRINNALKHYDLLDKGVCVLCACQSDQYRKPETGMFTLFEKHLNHGVQVDRDSSMFVGDADGSNPALGDTDRAFGDSLCLPFQSAEEFFGPPTELLEYYASGDGAGAAGTGGPNAGIVQMFRELANLTSLTQDDKKGFKVSAYRKAADAIEGYATTIVDTKESLKEVKKLPGVGQASLDKISEFLSTGSLAKIAELRTEVGMA</sequence>
<comment type="caution">
    <text evidence="3">The sequence shown here is derived from an EMBL/GenBank/DDBJ whole genome shotgun (WGS) entry which is preliminary data.</text>
</comment>
<reference evidence="3" key="1">
    <citation type="submission" date="2020-10" db="EMBL/GenBank/DDBJ databases">
        <title>Unveiling of a novel bifunctional photoreceptor, Dualchrome1, isolated from a cosmopolitan green alga.</title>
        <authorList>
            <person name="Suzuki S."/>
            <person name="Kawachi M."/>
        </authorList>
    </citation>
    <scope>NUCLEOTIDE SEQUENCE</scope>
    <source>
        <strain evidence="3">NIES 2893</strain>
    </source>
</reference>
<dbReference type="GO" id="GO:0046403">
    <property type="term" value="F:polynucleotide 3'-phosphatase activity"/>
    <property type="evidence" value="ECO:0007669"/>
    <property type="project" value="TreeGrafter"/>
</dbReference>
<name>A0A830HH57_9CHLO</name>
<protein>
    <recommendedName>
        <fullName evidence="2">Crossover junction endonuclease MUS81-like HHH domain-containing protein</fullName>
    </recommendedName>
</protein>
<dbReference type="InterPro" id="IPR023214">
    <property type="entry name" value="HAD_sf"/>
</dbReference>
<dbReference type="InterPro" id="IPR013954">
    <property type="entry name" value="PNK3P"/>
</dbReference>
<accession>A0A830HH57</accession>
<feature type="region of interest" description="Disordered" evidence="1">
    <location>
        <begin position="1"/>
        <end position="77"/>
    </location>
</feature>
<feature type="compositionally biased region" description="Basic and acidic residues" evidence="1">
    <location>
        <begin position="61"/>
        <end position="71"/>
    </location>
</feature>
<dbReference type="EMBL" id="BNJQ01000012">
    <property type="protein sequence ID" value="GHP06122.1"/>
    <property type="molecule type" value="Genomic_DNA"/>
</dbReference>
<feature type="compositionally biased region" description="Basic and acidic residues" evidence="1">
    <location>
        <begin position="7"/>
        <end position="16"/>
    </location>
</feature>
<dbReference type="PANTHER" id="PTHR12083">
    <property type="entry name" value="BIFUNCTIONAL POLYNUCLEOTIDE PHOSPHATASE/KINASE"/>
    <property type="match status" value="1"/>
</dbReference>
<dbReference type="Gene3D" id="1.10.150.110">
    <property type="entry name" value="DNA polymerase beta, N-terminal domain-like"/>
    <property type="match status" value="1"/>
</dbReference>
<dbReference type="InterPro" id="IPR036412">
    <property type="entry name" value="HAD-like_sf"/>
</dbReference>
<dbReference type="Gene3D" id="3.40.50.1000">
    <property type="entry name" value="HAD superfamily/HAD-like"/>
    <property type="match status" value="1"/>
</dbReference>
<feature type="domain" description="Crossover junction endonuclease MUS81-like HHH" evidence="2">
    <location>
        <begin position="281"/>
        <end position="357"/>
    </location>
</feature>
<evidence type="ECO:0000313" key="4">
    <source>
        <dbReference type="Proteomes" id="UP000660262"/>
    </source>
</evidence>
<dbReference type="Pfam" id="PF14716">
    <property type="entry name" value="HHH_8"/>
    <property type="match status" value="1"/>
</dbReference>
<dbReference type="InterPro" id="IPR006549">
    <property type="entry name" value="HAD-SF_hydro_IIIA"/>
</dbReference>
<dbReference type="NCBIfam" id="TIGR01664">
    <property type="entry name" value="DNA-3'-Pase"/>
    <property type="match status" value="1"/>
</dbReference>
<dbReference type="GO" id="GO:0003690">
    <property type="term" value="F:double-stranded DNA binding"/>
    <property type="evidence" value="ECO:0007669"/>
    <property type="project" value="TreeGrafter"/>
</dbReference>
<keyword evidence="4" id="KW-1185">Reference proteome</keyword>
<evidence type="ECO:0000259" key="2">
    <source>
        <dbReference type="Pfam" id="PF14716"/>
    </source>
</evidence>